<dbReference type="GO" id="GO:0072527">
    <property type="term" value="P:pyrimidine-containing compound metabolic process"/>
    <property type="evidence" value="ECO:0007669"/>
    <property type="project" value="UniProtKB-ARBA"/>
</dbReference>
<reference evidence="3 4" key="1">
    <citation type="journal article" date="2016" name="Nat. Commun.">
        <title>Thousands of microbial genomes shed light on interconnected biogeochemical processes in an aquifer system.</title>
        <authorList>
            <person name="Anantharaman K."/>
            <person name="Brown C.T."/>
            <person name="Hug L.A."/>
            <person name="Sharon I."/>
            <person name="Castelle C.J."/>
            <person name="Probst A.J."/>
            <person name="Thomas B.C."/>
            <person name="Singh A."/>
            <person name="Wilkins M.J."/>
            <person name="Karaoz U."/>
            <person name="Brodie E.L."/>
            <person name="Williams K.H."/>
            <person name="Hubbard S.S."/>
            <person name="Banfield J.F."/>
        </authorList>
    </citation>
    <scope>NUCLEOTIDE SEQUENCE [LARGE SCALE GENOMIC DNA]</scope>
</reference>
<dbReference type="Proteomes" id="UP000177626">
    <property type="component" value="Unassembled WGS sequence"/>
</dbReference>
<dbReference type="EMBL" id="MHKQ01000013">
    <property type="protein sequence ID" value="OGY94037.1"/>
    <property type="molecule type" value="Genomic_DNA"/>
</dbReference>
<dbReference type="InterPro" id="IPR016193">
    <property type="entry name" value="Cytidine_deaminase-like"/>
</dbReference>
<protein>
    <recommendedName>
        <fullName evidence="2">CMP/dCMP-type deaminase domain-containing protein</fullName>
    </recommendedName>
</protein>
<comment type="caution">
    <text evidence="3">The sequence shown here is derived from an EMBL/GenBank/DDBJ whole genome shotgun (WGS) entry which is preliminary data.</text>
</comment>
<dbReference type="GO" id="GO:0008270">
    <property type="term" value="F:zinc ion binding"/>
    <property type="evidence" value="ECO:0007669"/>
    <property type="project" value="TreeGrafter"/>
</dbReference>
<dbReference type="SUPFAM" id="SSF53927">
    <property type="entry name" value="Cytidine deaminase-like"/>
    <property type="match status" value="1"/>
</dbReference>
<dbReference type="InterPro" id="IPR050202">
    <property type="entry name" value="Cyt/Deoxycyt_deaminase"/>
</dbReference>
<dbReference type="Gene3D" id="3.40.140.10">
    <property type="entry name" value="Cytidine Deaminase, domain 2"/>
    <property type="match status" value="1"/>
</dbReference>
<dbReference type="PROSITE" id="PS51747">
    <property type="entry name" value="CYT_DCMP_DEAMINASES_2"/>
    <property type="match status" value="1"/>
</dbReference>
<name>A0A1G2C0T3_9BACT</name>
<dbReference type="PANTHER" id="PTHR11644:SF2">
    <property type="entry name" value="CYTIDINE DEAMINASE"/>
    <property type="match status" value="1"/>
</dbReference>
<dbReference type="GO" id="GO:0004126">
    <property type="term" value="F:cytidine deaminase activity"/>
    <property type="evidence" value="ECO:0007669"/>
    <property type="project" value="UniProtKB-ARBA"/>
</dbReference>
<gene>
    <name evidence="3" type="ORF">A2406_00180</name>
</gene>
<dbReference type="AlphaFoldDB" id="A0A1G2C0T3"/>
<dbReference type="Pfam" id="PF00383">
    <property type="entry name" value="dCMP_cyt_deam_1"/>
    <property type="match status" value="1"/>
</dbReference>
<proteinExistence type="inferred from homology"/>
<dbReference type="PANTHER" id="PTHR11644">
    <property type="entry name" value="CYTIDINE DEAMINASE"/>
    <property type="match status" value="1"/>
</dbReference>
<evidence type="ECO:0000313" key="4">
    <source>
        <dbReference type="Proteomes" id="UP000177626"/>
    </source>
</evidence>
<accession>A0A1G2C0T3</accession>
<feature type="non-terminal residue" evidence="3">
    <location>
        <position position="1"/>
    </location>
</feature>
<comment type="similarity">
    <text evidence="1">Belongs to the cytidine and deoxycytidylate deaminase family.</text>
</comment>
<evidence type="ECO:0000256" key="1">
    <source>
        <dbReference type="ARBA" id="ARBA00006576"/>
    </source>
</evidence>
<evidence type="ECO:0000313" key="3">
    <source>
        <dbReference type="EMBL" id="OGY94037.1"/>
    </source>
</evidence>
<sequence>SWSPYSHYPVGAALLTKGGETFASCNVEVASYGLTDCAESSLISKAVSEGMVKKHGRRFIKALAVVTKNGGMSCGRCRQRLREHCDDCLIISANLKGKILKTTTLKKLLPDSFGPEDLGVD</sequence>
<dbReference type="InterPro" id="IPR002125">
    <property type="entry name" value="CMP_dCMP_dom"/>
</dbReference>
<feature type="domain" description="CMP/dCMP-type deaminase" evidence="2">
    <location>
        <begin position="1"/>
        <end position="116"/>
    </location>
</feature>
<organism evidence="3 4">
    <name type="scientific">Candidatus Komeilibacteria bacterium RIFOXYC1_FULL_37_11</name>
    <dbReference type="NCBI Taxonomy" id="1798555"/>
    <lineage>
        <taxon>Bacteria</taxon>
        <taxon>Candidatus Komeiliibacteriota</taxon>
    </lineage>
</organism>
<dbReference type="CDD" id="cd01283">
    <property type="entry name" value="cytidine_deaminase"/>
    <property type="match status" value="1"/>
</dbReference>
<evidence type="ECO:0000259" key="2">
    <source>
        <dbReference type="PROSITE" id="PS51747"/>
    </source>
</evidence>
<dbReference type="GO" id="GO:0005829">
    <property type="term" value="C:cytosol"/>
    <property type="evidence" value="ECO:0007669"/>
    <property type="project" value="TreeGrafter"/>
</dbReference>
<dbReference type="GO" id="GO:0055086">
    <property type="term" value="P:nucleobase-containing small molecule metabolic process"/>
    <property type="evidence" value="ECO:0007669"/>
    <property type="project" value="UniProtKB-ARBA"/>
</dbReference>
<dbReference type="NCBIfam" id="NF004064">
    <property type="entry name" value="PRK05578.1"/>
    <property type="match status" value="1"/>
</dbReference>